<dbReference type="AlphaFoldDB" id="A0A2P5EJ12"/>
<dbReference type="InParanoid" id="A0A2P5EJ12"/>
<protein>
    <submittedName>
        <fullName evidence="1">Uncharacterized protein</fullName>
    </submittedName>
</protein>
<gene>
    <name evidence="1" type="ORF">TorRG33x02_187530</name>
</gene>
<organism evidence="1 2">
    <name type="scientific">Trema orientale</name>
    <name type="common">Charcoal tree</name>
    <name type="synonym">Celtis orientalis</name>
    <dbReference type="NCBI Taxonomy" id="63057"/>
    <lineage>
        <taxon>Eukaryota</taxon>
        <taxon>Viridiplantae</taxon>
        <taxon>Streptophyta</taxon>
        <taxon>Embryophyta</taxon>
        <taxon>Tracheophyta</taxon>
        <taxon>Spermatophyta</taxon>
        <taxon>Magnoliopsida</taxon>
        <taxon>eudicotyledons</taxon>
        <taxon>Gunneridae</taxon>
        <taxon>Pentapetalae</taxon>
        <taxon>rosids</taxon>
        <taxon>fabids</taxon>
        <taxon>Rosales</taxon>
        <taxon>Cannabaceae</taxon>
        <taxon>Trema</taxon>
    </lineage>
</organism>
<proteinExistence type="predicted"/>
<evidence type="ECO:0000313" key="1">
    <source>
        <dbReference type="EMBL" id="PON85473.1"/>
    </source>
</evidence>
<dbReference type="EMBL" id="JXTC01000147">
    <property type="protein sequence ID" value="PON85473.1"/>
    <property type="molecule type" value="Genomic_DNA"/>
</dbReference>
<comment type="caution">
    <text evidence="1">The sequence shown here is derived from an EMBL/GenBank/DDBJ whole genome shotgun (WGS) entry which is preliminary data.</text>
</comment>
<keyword evidence="2" id="KW-1185">Reference proteome</keyword>
<evidence type="ECO:0000313" key="2">
    <source>
        <dbReference type="Proteomes" id="UP000237000"/>
    </source>
</evidence>
<name>A0A2P5EJ12_TREOI</name>
<sequence length="80" mass="9214">MIFTERFRRNHVLAAAGVLRGKRNVADMPAPDSEDGNFDFAVAVAVAFSRRERRDLSRLRERVVRGRREKTSKGLEQSRQ</sequence>
<accession>A0A2P5EJ12</accession>
<reference evidence="2" key="1">
    <citation type="submission" date="2016-06" db="EMBL/GenBank/DDBJ databases">
        <title>Parallel loss of symbiosis genes in relatives of nitrogen-fixing non-legume Parasponia.</title>
        <authorList>
            <person name="Van Velzen R."/>
            <person name="Holmer R."/>
            <person name="Bu F."/>
            <person name="Rutten L."/>
            <person name="Van Zeijl A."/>
            <person name="Liu W."/>
            <person name="Santuari L."/>
            <person name="Cao Q."/>
            <person name="Sharma T."/>
            <person name="Shen D."/>
            <person name="Roswanjaya Y."/>
            <person name="Wardhani T."/>
            <person name="Kalhor M.S."/>
            <person name="Jansen J."/>
            <person name="Van den Hoogen J."/>
            <person name="Gungor B."/>
            <person name="Hartog M."/>
            <person name="Hontelez J."/>
            <person name="Verver J."/>
            <person name="Yang W.-C."/>
            <person name="Schijlen E."/>
            <person name="Repin R."/>
            <person name="Schilthuizen M."/>
            <person name="Schranz E."/>
            <person name="Heidstra R."/>
            <person name="Miyata K."/>
            <person name="Fedorova E."/>
            <person name="Kohlen W."/>
            <person name="Bisseling T."/>
            <person name="Smit S."/>
            <person name="Geurts R."/>
        </authorList>
    </citation>
    <scope>NUCLEOTIDE SEQUENCE [LARGE SCALE GENOMIC DNA]</scope>
    <source>
        <strain evidence="2">cv. RG33-2</strain>
    </source>
</reference>
<dbReference type="Proteomes" id="UP000237000">
    <property type="component" value="Unassembled WGS sequence"/>
</dbReference>